<organism evidence="2 3">
    <name type="scientific">Streptosporangium canum</name>
    <dbReference type="NCBI Taxonomy" id="324952"/>
    <lineage>
        <taxon>Bacteria</taxon>
        <taxon>Bacillati</taxon>
        <taxon>Actinomycetota</taxon>
        <taxon>Actinomycetes</taxon>
        <taxon>Streptosporangiales</taxon>
        <taxon>Streptosporangiaceae</taxon>
        <taxon>Streptosporangium</taxon>
    </lineage>
</organism>
<dbReference type="AlphaFoldDB" id="A0A1I3QU35"/>
<dbReference type="Proteomes" id="UP000199111">
    <property type="component" value="Unassembled WGS sequence"/>
</dbReference>
<feature type="transmembrane region" description="Helical" evidence="1">
    <location>
        <begin position="35"/>
        <end position="54"/>
    </location>
</feature>
<protein>
    <submittedName>
        <fullName evidence="2">Branched-chain amino acid transport protein (AzlD)</fullName>
    </submittedName>
</protein>
<sequence>MNVVLFVAGLAVVTYLLRLAGVSTAARGGGDGRRSLFTALLPVALLAAVVAVQAAPGGRPAAHLVVAAAVAGVAAHRLGSLPAMLLGTAAGALVTIGEFI</sequence>
<evidence type="ECO:0000313" key="3">
    <source>
        <dbReference type="Proteomes" id="UP000199111"/>
    </source>
</evidence>
<keyword evidence="1" id="KW-0812">Transmembrane</keyword>
<dbReference type="EMBL" id="FOQY01000008">
    <property type="protein sequence ID" value="SFJ37608.1"/>
    <property type="molecule type" value="Genomic_DNA"/>
</dbReference>
<proteinExistence type="predicted"/>
<evidence type="ECO:0000313" key="2">
    <source>
        <dbReference type="EMBL" id="SFJ37608.1"/>
    </source>
</evidence>
<dbReference type="RefSeq" id="WP_143120921.1">
    <property type="nucleotide sequence ID" value="NZ_FOQY01000008.1"/>
</dbReference>
<reference evidence="3" key="1">
    <citation type="submission" date="2016-10" db="EMBL/GenBank/DDBJ databases">
        <authorList>
            <person name="Varghese N."/>
            <person name="Submissions S."/>
        </authorList>
    </citation>
    <scope>NUCLEOTIDE SEQUENCE [LARGE SCALE GENOMIC DNA]</scope>
    <source>
        <strain evidence="3">CGMCC 4.2126</strain>
    </source>
</reference>
<accession>A0A1I3QU35</accession>
<keyword evidence="1" id="KW-0472">Membrane</keyword>
<keyword evidence="3" id="KW-1185">Reference proteome</keyword>
<keyword evidence="1" id="KW-1133">Transmembrane helix</keyword>
<evidence type="ECO:0000256" key="1">
    <source>
        <dbReference type="SAM" id="Phobius"/>
    </source>
</evidence>
<dbReference type="GeneID" id="96298695"/>
<name>A0A1I3QU35_9ACTN</name>
<gene>
    <name evidence="2" type="ORF">SAMN05216275_108166</name>
</gene>